<sequence>MFRRPWSWTFVRVQHHNRVELQDLVAVLSDMPTFGILAKQNFHHLKENGTVGLLTEAYHAQRIIVFKEQWVLLEKLKNFAKESGLYESQKKLWAIDNEKPPLNLFAAYLNYNGCGVLVPKTVRALYKHALDFCPS</sequence>
<protein>
    <submittedName>
        <fullName evidence="1">Uncharacterized protein</fullName>
    </submittedName>
</protein>
<dbReference type="GeneID" id="54402286"/>
<proteinExistence type="predicted"/>
<gene>
    <name evidence="1" type="ORF">P153DRAFT_100785</name>
</gene>
<reference evidence="1" key="1">
    <citation type="journal article" date="2020" name="Stud. Mycol.">
        <title>101 Dothideomycetes genomes: a test case for predicting lifestyles and emergence of pathogens.</title>
        <authorList>
            <person name="Haridas S."/>
            <person name="Albert R."/>
            <person name="Binder M."/>
            <person name="Bloem J."/>
            <person name="Labutti K."/>
            <person name="Salamov A."/>
            <person name="Andreopoulos B."/>
            <person name="Baker S."/>
            <person name="Barry K."/>
            <person name="Bills G."/>
            <person name="Bluhm B."/>
            <person name="Cannon C."/>
            <person name="Castanera R."/>
            <person name="Culley D."/>
            <person name="Daum C."/>
            <person name="Ezra D."/>
            <person name="Gonzalez J."/>
            <person name="Henrissat B."/>
            <person name="Kuo A."/>
            <person name="Liang C."/>
            <person name="Lipzen A."/>
            <person name="Lutzoni F."/>
            <person name="Magnuson J."/>
            <person name="Mondo S."/>
            <person name="Nolan M."/>
            <person name="Ohm R."/>
            <person name="Pangilinan J."/>
            <person name="Park H.-J."/>
            <person name="Ramirez L."/>
            <person name="Alfaro M."/>
            <person name="Sun H."/>
            <person name="Tritt A."/>
            <person name="Yoshinaga Y."/>
            <person name="Zwiers L.-H."/>
            <person name="Turgeon B."/>
            <person name="Goodwin S."/>
            <person name="Spatafora J."/>
            <person name="Crous P."/>
            <person name="Grigoriev I."/>
        </authorList>
    </citation>
    <scope>NUCLEOTIDE SEQUENCE</scope>
    <source>
        <strain evidence="1">CBS 119687</strain>
    </source>
</reference>
<evidence type="ECO:0000313" key="2">
    <source>
        <dbReference type="Proteomes" id="UP000799771"/>
    </source>
</evidence>
<dbReference type="RefSeq" id="XP_033528293.1">
    <property type="nucleotide sequence ID" value="XM_033661854.1"/>
</dbReference>
<accession>A0A6A6AQT8</accession>
<dbReference type="Proteomes" id="UP000799771">
    <property type="component" value="Unassembled WGS sequence"/>
</dbReference>
<keyword evidence="2" id="KW-1185">Reference proteome</keyword>
<organism evidence="1 2">
    <name type="scientific">Dothidotthia symphoricarpi CBS 119687</name>
    <dbReference type="NCBI Taxonomy" id="1392245"/>
    <lineage>
        <taxon>Eukaryota</taxon>
        <taxon>Fungi</taxon>
        <taxon>Dikarya</taxon>
        <taxon>Ascomycota</taxon>
        <taxon>Pezizomycotina</taxon>
        <taxon>Dothideomycetes</taxon>
        <taxon>Pleosporomycetidae</taxon>
        <taxon>Pleosporales</taxon>
        <taxon>Dothidotthiaceae</taxon>
        <taxon>Dothidotthia</taxon>
    </lineage>
</organism>
<dbReference type="AlphaFoldDB" id="A0A6A6AQT8"/>
<dbReference type="EMBL" id="ML977498">
    <property type="protein sequence ID" value="KAF2133906.1"/>
    <property type="molecule type" value="Genomic_DNA"/>
</dbReference>
<name>A0A6A6AQT8_9PLEO</name>
<evidence type="ECO:0000313" key="1">
    <source>
        <dbReference type="EMBL" id="KAF2133906.1"/>
    </source>
</evidence>